<feature type="transmembrane region" description="Helical" evidence="3">
    <location>
        <begin position="482"/>
        <end position="502"/>
    </location>
</feature>
<feature type="region of interest" description="Disordered" evidence="2">
    <location>
        <begin position="1042"/>
        <end position="1075"/>
    </location>
</feature>
<keyword evidence="3" id="KW-0472">Membrane</keyword>
<feature type="coiled-coil region" evidence="1">
    <location>
        <begin position="441"/>
        <end position="475"/>
    </location>
</feature>
<reference evidence="5 6" key="1">
    <citation type="submission" date="2019-02" db="EMBL/GenBank/DDBJ databases">
        <title>Deep-cultivation of Planctomycetes and their phenomic and genomic characterization uncovers novel biology.</title>
        <authorList>
            <person name="Wiegand S."/>
            <person name="Jogler M."/>
            <person name="Boedeker C."/>
            <person name="Pinto D."/>
            <person name="Vollmers J."/>
            <person name="Rivas-Marin E."/>
            <person name="Kohn T."/>
            <person name="Peeters S.H."/>
            <person name="Heuer A."/>
            <person name="Rast P."/>
            <person name="Oberbeckmann S."/>
            <person name="Bunk B."/>
            <person name="Jeske O."/>
            <person name="Meyerdierks A."/>
            <person name="Storesund J.E."/>
            <person name="Kallscheuer N."/>
            <person name="Luecker S."/>
            <person name="Lage O.M."/>
            <person name="Pohl T."/>
            <person name="Merkel B.J."/>
            <person name="Hornburger P."/>
            <person name="Mueller R.-W."/>
            <person name="Bruemmer F."/>
            <person name="Labrenz M."/>
            <person name="Spormann A.M."/>
            <person name="Op Den Camp H."/>
            <person name="Overmann J."/>
            <person name="Amann R."/>
            <person name="Jetten M.S.M."/>
            <person name="Mascher T."/>
            <person name="Medema M.H."/>
            <person name="Devos D.P."/>
            <person name="Kaster A.-K."/>
            <person name="Ovreas L."/>
            <person name="Rohde M."/>
            <person name="Galperin M.Y."/>
            <person name="Jogler C."/>
        </authorList>
    </citation>
    <scope>NUCLEOTIDE SEQUENCE [LARGE SCALE GENOMIC DNA]</scope>
    <source>
        <strain evidence="5 6">Pla111</strain>
    </source>
</reference>
<evidence type="ECO:0000313" key="5">
    <source>
        <dbReference type="EMBL" id="TWT42712.1"/>
    </source>
</evidence>
<proteinExistence type="predicted"/>
<feature type="domain" description="YhaN AAA" evidence="4">
    <location>
        <begin position="1"/>
        <end position="210"/>
    </location>
</feature>
<feature type="coiled-coil region" evidence="1">
    <location>
        <begin position="325"/>
        <end position="359"/>
    </location>
</feature>
<evidence type="ECO:0000256" key="1">
    <source>
        <dbReference type="SAM" id="Coils"/>
    </source>
</evidence>
<feature type="coiled-coil region" evidence="1">
    <location>
        <begin position="217"/>
        <end position="244"/>
    </location>
</feature>
<dbReference type="RefSeq" id="WP_146574909.1">
    <property type="nucleotide sequence ID" value="NZ_SJPH01000006.1"/>
</dbReference>
<feature type="region of interest" description="Disordered" evidence="2">
    <location>
        <begin position="1163"/>
        <end position="1190"/>
    </location>
</feature>
<evidence type="ECO:0000256" key="2">
    <source>
        <dbReference type="SAM" id="MobiDB-lite"/>
    </source>
</evidence>
<evidence type="ECO:0000313" key="6">
    <source>
        <dbReference type="Proteomes" id="UP000318995"/>
    </source>
</evidence>
<accession>A0A5C5VYX1</accession>
<feature type="compositionally biased region" description="Basic and acidic residues" evidence="2">
    <location>
        <begin position="1164"/>
        <end position="1186"/>
    </location>
</feature>
<dbReference type="Pfam" id="PF13514">
    <property type="entry name" value="AAA_27"/>
    <property type="match status" value="1"/>
</dbReference>
<feature type="coiled-coil region" evidence="1">
    <location>
        <begin position="716"/>
        <end position="782"/>
    </location>
</feature>
<dbReference type="PANTHER" id="PTHR41259">
    <property type="entry name" value="DOUBLE-STRAND BREAK REPAIR RAD50 ATPASE, PUTATIVE-RELATED"/>
    <property type="match status" value="1"/>
</dbReference>
<keyword evidence="3" id="KW-1133">Transmembrane helix</keyword>
<dbReference type="InterPro" id="IPR038734">
    <property type="entry name" value="YhaN_AAA"/>
</dbReference>
<feature type="transmembrane region" description="Helical" evidence="3">
    <location>
        <begin position="509"/>
        <end position="528"/>
    </location>
</feature>
<evidence type="ECO:0000256" key="3">
    <source>
        <dbReference type="SAM" id="Phobius"/>
    </source>
</evidence>
<organism evidence="5 6">
    <name type="scientific">Botrimarina hoheduenensis</name>
    <dbReference type="NCBI Taxonomy" id="2528000"/>
    <lineage>
        <taxon>Bacteria</taxon>
        <taxon>Pseudomonadati</taxon>
        <taxon>Planctomycetota</taxon>
        <taxon>Planctomycetia</taxon>
        <taxon>Pirellulales</taxon>
        <taxon>Lacipirellulaceae</taxon>
        <taxon>Botrimarina</taxon>
    </lineage>
</organism>
<dbReference type="Gene3D" id="3.40.50.300">
    <property type="entry name" value="P-loop containing nucleotide triphosphate hydrolases"/>
    <property type="match status" value="2"/>
</dbReference>
<dbReference type="SUPFAM" id="SSF52540">
    <property type="entry name" value="P-loop containing nucleoside triphosphate hydrolases"/>
    <property type="match status" value="1"/>
</dbReference>
<gene>
    <name evidence="5" type="ORF">Pla111_26850</name>
</gene>
<dbReference type="Proteomes" id="UP000318995">
    <property type="component" value="Unassembled WGS sequence"/>
</dbReference>
<dbReference type="PANTHER" id="PTHR41259:SF1">
    <property type="entry name" value="DOUBLE-STRAND BREAK REPAIR RAD50 ATPASE, PUTATIVE-RELATED"/>
    <property type="match status" value="1"/>
</dbReference>
<keyword evidence="6" id="KW-1185">Reference proteome</keyword>
<dbReference type="EMBL" id="SJPH01000006">
    <property type="protein sequence ID" value="TWT42712.1"/>
    <property type="molecule type" value="Genomic_DNA"/>
</dbReference>
<dbReference type="AlphaFoldDB" id="A0A5C5VYX1"/>
<dbReference type="InterPro" id="IPR027417">
    <property type="entry name" value="P-loop_NTPase"/>
</dbReference>
<name>A0A5C5VYX1_9BACT</name>
<feature type="coiled-coil region" evidence="1">
    <location>
        <begin position="651"/>
        <end position="685"/>
    </location>
</feature>
<feature type="compositionally biased region" description="Acidic residues" evidence="2">
    <location>
        <begin position="1043"/>
        <end position="1053"/>
    </location>
</feature>
<sequence>MKLTEINVEGFGVWNDLRLRQLSPEITVLYGPNEAGKTTLMHFLRAMLYGVTPERRERYLPPRNGGQPGGQLGVISDDGPFEVARYAERGTTDRGRVRITLPDGEEQGDRLLREALESVDERTYTNVFAIGLDEINELGALEGAEAARWIYRLTSGLDRVSLYDVIQGLRSSRRQLLGPAGEPSLLYELYARRETIQAEIGELTISSRQWAKLAVEMDEVETHFQQLSIELKQAERHARRIELAVGLKPLWSERLRVEEQRALLDSLRPLPDGALALLDSLNQQAEEHQRKGDVLRGQRRQVIAEIRELGINESLRRSCCRLDALSEQQEWLESLERQSAELSEEVERLDTRADSERARLAKLWRHKPTPEAAPVLNEDTLDHLQPAAAAVREAEQLVVEAKREVDSRRGAEQKYASQMESAITSSDKLGLPPDIESAGELVTTLRKRLKAEQKLEQTRRQAMDLEQSNRDLIEQQVMPIEWFIPLAMAFALCAIMTFLPFFTGVERSATWLFWPGGGLALLFARFLFEDNRADQLDAVRQQVDLAERQISEAQRDREALAGDQPMAEGSVVLRLQNAERHLAELERMLPVEAERRRAKVQASSAEETLALAKEELVAAEKEWRSALRAVGLPDETTAAELEKLANQYRGLAELEQRSQGKQEELERIEREYAKVVKRIEALAEQADLVVEDAEPLDQLSHLLSEQRLQQNRVEHRKKLQERSRDLKEKQQAVAAAAQRVEDERQSLFRSASVTDEEAYRRLAAQHDEARRFEEQRARISREIVAAIGKAGAEEDFVELLEGPAAGRLDTLWNEANAKHEELEQSLRDLVARRGLLQAQRQAMIDDTSLADRRVELGLIESQIDLARERWRERAAVGAMLELIRNDYEEHRQPETLIEASKYLERLTRGRYPRVWTPLADDVLLVDDADGVSLPVEALSRGAREQLFLSVRLALVAMYARRGVQLPMILDDVLVNFDDRRARIAAEVLTRFAADGHQLLVFTCHEHVWEMFKSLQADVRRLPVHYADQLTDEVQPIEPALIEPPEEDEEELVVEDFVAPEPAPRPKKRKKRRPEPVVVVEPAPPVAEPLPAVEAEYGELAAEAVEASYSVIEPLPVLAPAPAPLREPATVSPELEWEYAASVDAPYEAEAAELSTDETLYAAEPTERLGWRDDDSPPQRNGYRIEPENAADSWLEEAEAAWASVVD</sequence>
<comment type="caution">
    <text evidence="5">The sequence shown here is derived from an EMBL/GenBank/DDBJ whole genome shotgun (WGS) entry which is preliminary data.</text>
</comment>
<protein>
    <recommendedName>
        <fullName evidence="4">YhaN AAA domain-containing protein</fullName>
    </recommendedName>
</protein>
<dbReference type="OrthoDB" id="9764467at2"/>
<feature type="coiled-coil region" evidence="1">
    <location>
        <begin position="812"/>
        <end position="839"/>
    </location>
</feature>
<keyword evidence="3" id="KW-0812">Transmembrane</keyword>
<feature type="coiled-coil region" evidence="1">
    <location>
        <begin position="536"/>
        <end position="622"/>
    </location>
</feature>
<evidence type="ECO:0000259" key="4">
    <source>
        <dbReference type="Pfam" id="PF13514"/>
    </source>
</evidence>
<keyword evidence="1" id="KW-0175">Coiled coil</keyword>